<proteinExistence type="predicted"/>
<organism evidence="2 3">
    <name type="scientific">Bursaphelenchus okinawaensis</name>
    <dbReference type="NCBI Taxonomy" id="465554"/>
    <lineage>
        <taxon>Eukaryota</taxon>
        <taxon>Metazoa</taxon>
        <taxon>Ecdysozoa</taxon>
        <taxon>Nematoda</taxon>
        <taxon>Chromadorea</taxon>
        <taxon>Rhabditida</taxon>
        <taxon>Tylenchina</taxon>
        <taxon>Tylenchomorpha</taxon>
        <taxon>Aphelenchoidea</taxon>
        <taxon>Aphelenchoididae</taxon>
        <taxon>Bursaphelenchus</taxon>
    </lineage>
</organism>
<dbReference type="AlphaFoldDB" id="A0A811K3G9"/>
<dbReference type="EMBL" id="CAJFDH010000002">
    <property type="protein sequence ID" value="CAD5209668.1"/>
    <property type="molecule type" value="Genomic_DNA"/>
</dbReference>
<feature type="signal peptide" evidence="1">
    <location>
        <begin position="1"/>
        <end position="18"/>
    </location>
</feature>
<feature type="chain" id="PRO_5035594644" description="ZP domain-containing protein" evidence="1">
    <location>
        <begin position="19"/>
        <end position="167"/>
    </location>
</feature>
<keyword evidence="1" id="KW-0732">Signal</keyword>
<evidence type="ECO:0000256" key="1">
    <source>
        <dbReference type="SAM" id="SignalP"/>
    </source>
</evidence>
<reference evidence="2" key="1">
    <citation type="submission" date="2020-09" db="EMBL/GenBank/DDBJ databases">
        <authorList>
            <person name="Kikuchi T."/>
        </authorList>
    </citation>
    <scope>NUCLEOTIDE SEQUENCE</scope>
    <source>
        <strain evidence="2">SH1</strain>
    </source>
</reference>
<name>A0A811K3G9_9BILA</name>
<dbReference type="EMBL" id="CAJFCW020000002">
    <property type="protein sequence ID" value="CAG9089820.1"/>
    <property type="molecule type" value="Genomic_DNA"/>
</dbReference>
<gene>
    <name evidence="2" type="ORF">BOKJ2_LOCUS2802</name>
</gene>
<comment type="caution">
    <text evidence="2">The sequence shown here is derived from an EMBL/GenBank/DDBJ whole genome shotgun (WGS) entry which is preliminary data.</text>
</comment>
<protein>
    <recommendedName>
        <fullName evidence="4">ZP domain-containing protein</fullName>
    </recommendedName>
</protein>
<evidence type="ECO:0000313" key="2">
    <source>
        <dbReference type="EMBL" id="CAD5209668.1"/>
    </source>
</evidence>
<evidence type="ECO:0000313" key="3">
    <source>
        <dbReference type="Proteomes" id="UP000614601"/>
    </source>
</evidence>
<accession>A0A811K3G9</accession>
<sequence>MRWIAIFYHLLLLPLLHCSYFSKPIIDNLRVQGFVTCSNQSLSVNISFDDGSVEVINGTFEIDAEYITQDVPLLIQHNCTQKFDEIRYERVNAGCIITRRLHLYRFTPSFTTTNQTTVVSYKLGEIRLDEYDPSESFCMIDKGIQADTIFHIIDGIPVNSTDRLFED</sequence>
<evidence type="ECO:0008006" key="4">
    <source>
        <dbReference type="Google" id="ProtNLM"/>
    </source>
</evidence>
<keyword evidence="3" id="KW-1185">Reference proteome</keyword>
<dbReference type="Proteomes" id="UP000783686">
    <property type="component" value="Unassembled WGS sequence"/>
</dbReference>
<dbReference type="Proteomes" id="UP000614601">
    <property type="component" value="Unassembled WGS sequence"/>
</dbReference>